<accession>A0A425Y1Z3</accession>
<gene>
    <name evidence="1" type="ORF">DWB61_09315</name>
</gene>
<evidence type="ECO:0000313" key="2">
    <source>
        <dbReference type="Proteomes" id="UP000285794"/>
    </source>
</evidence>
<organism evidence="1 2">
    <name type="scientific">Ancylomarina euxinus</name>
    <dbReference type="NCBI Taxonomy" id="2283627"/>
    <lineage>
        <taxon>Bacteria</taxon>
        <taxon>Pseudomonadati</taxon>
        <taxon>Bacteroidota</taxon>
        <taxon>Bacteroidia</taxon>
        <taxon>Marinilabiliales</taxon>
        <taxon>Marinifilaceae</taxon>
        <taxon>Ancylomarina</taxon>
    </lineage>
</organism>
<sequence length="23" mass="2786">MHQPKHRRLIIVLFPVLLNNFLS</sequence>
<keyword evidence="2" id="KW-1185">Reference proteome</keyword>
<dbReference type="AlphaFoldDB" id="A0A425Y1Z3"/>
<dbReference type="Proteomes" id="UP000285794">
    <property type="component" value="Unassembled WGS sequence"/>
</dbReference>
<name>A0A425Y1Z3_9BACT</name>
<protein>
    <submittedName>
        <fullName evidence="1">Uncharacterized protein</fullName>
    </submittedName>
</protein>
<proteinExistence type="predicted"/>
<dbReference type="EMBL" id="QQWG01000007">
    <property type="protein sequence ID" value="RRG21948.1"/>
    <property type="molecule type" value="Genomic_DNA"/>
</dbReference>
<reference evidence="1 2" key="1">
    <citation type="submission" date="2018-07" db="EMBL/GenBank/DDBJ databases">
        <title>Draft genome sequence of Ancylomarina sp. M1P.</title>
        <authorList>
            <person name="Yadav S."/>
            <person name="Villanueva L."/>
            <person name="Damste J.S.S."/>
        </authorList>
    </citation>
    <scope>NUCLEOTIDE SEQUENCE [LARGE SCALE GENOMIC DNA]</scope>
    <source>
        <strain evidence="1 2">M1P</strain>
    </source>
</reference>
<comment type="caution">
    <text evidence="1">The sequence shown here is derived from an EMBL/GenBank/DDBJ whole genome shotgun (WGS) entry which is preliminary data.</text>
</comment>
<evidence type="ECO:0000313" key="1">
    <source>
        <dbReference type="EMBL" id="RRG21948.1"/>
    </source>
</evidence>